<evidence type="ECO:0000256" key="4">
    <source>
        <dbReference type="ARBA" id="ARBA00044746"/>
    </source>
</evidence>
<evidence type="ECO:0000256" key="7">
    <source>
        <dbReference type="SAM" id="MobiDB-lite"/>
    </source>
</evidence>
<dbReference type="AlphaFoldDB" id="A0A5C3QTZ2"/>
<evidence type="ECO:0000259" key="8">
    <source>
        <dbReference type="Pfam" id="PF09759"/>
    </source>
</evidence>
<evidence type="ECO:0000313" key="9">
    <source>
        <dbReference type="EMBL" id="TFL05382.1"/>
    </source>
</evidence>
<dbReference type="Gene3D" id="1.25.10.10">
    <property type="entry name" value="Leucine-rich Repeat Variant"/>
    <property type="match status" value="1"/>
</dbReference>
<keyword evidence="10" id="KW-1185">Reference proteome</keyword>
<dbReference type="InterPro" id="IPR019156">
    <property type="entry name" value="Ataxin-10_domain"/>
</dbReference>
<keyword evidence="2" id="KW-0132">Cell division</keyword>
<dbReference type="SUPFAM" id="SSF48371">
    <property type="entry name" value="ARM repeat"/>
    <property type="match status" value="1"/>
</dbReference>
<accession>A0A5C3QTZ2</accession>
<reference evidence="9 10" key="1">
    <citation type="journal article" date="2019" name="Nat. Ecol. Evol.">
        <title>Megaphylogeny resolves global patterns of mushroom evolution.</title>
        <authorList>
            <person name="Varga T."/>
            <person name="Krizsan K."/>
            <person name="Foldi C."/>
            <person name="Dima B."/>
            <person name="Sanchez-Garcia M."/>
            <person name="Sanchez-Ramirez S."/>
            <person name="Szollosi G.J."/>
            <person name="Szarkandi J.G."/>
            <person name="Papp V."/>
            <person name="Albert L."/>
            <person name="Andreopoulos W."/>
            <person name="Angelini C."/>
            <person name="Antonin V."/>
            <person name="Barry K.W."/>
            <person name="Bougher N.L."/>
            <person name="Buchanan P."/>
            <person name="Buyck B."/>
            <person name="Bense V."/>
            <person name="Catcheside P."/>
            <person name="Chovatia M."/>
            <person name="Cooper J."/>
            <person name="Damon W."/>
            <person name="Desjardin D."/>
            <person name="Finy P."/>
            <person name="Geml J."/>
            <person name="Haridas S."/>
            <person name="Hughes K."/>
            <person name="Justo A."/>
            <person name="Karasinski D."/>
            <person name="Kautmanova I."/>
            <person name="Kiss B."/>
            <person name="Kocsube S."/>
            <person name="Kotiranta H."/>
            <person name="LaButti K.M."/>
            <person name="Lechner B.E."/>
            <person name="Liimatainen K."/>
            <person name="Lipzen A."/>
            <person name="Lukacs Z."/>
            <person name="Mihaltcheva S."/>
            <person name="Morgado L.N."/>
            <person name="Niskanen T."/>
            <person name="Noordeloos M.E."/>
            <person name="Ohm R.A."/>
            <person name="Ortiz-Santana B."/>
            <person name="Ovrebo C."/>
            <person name="Racz N."/>
            <person name="Riley R."/>
            <person name="Savchenko A."/>
            <person name="Shiryaev A."/>
            <person name="Soop K."/>
            <person name="Spirin V."/>
            <person name="Szebenyi C."/>
            <person name="Tomsovsky M."/>
            <person name="Tulloss R.E."/>
            <person name="Uehling J."/>
            <person name="Grigoriev I.V."/>
            <person name="Vagvolgyi C."/>
            <person name="Papp T."/>
            <person name="Martin F.M."/>
            <person name="Miettinen O."/>
            <person name="Hibbett D.S."/>
            <person name="Nagy L.G."/>
        </authorList>
    </citation>
    <scope>NUCLEOTIDE SEQUENCE [LARGE SCALE GENOMIC DNA]</scope>
    <source>
        <strain evidence="9 10">CBS 309.79</strain>
    </source>
</reference>
<dbReference type="OrthoDB" id="379794at2759"/>
<gene>
    <name evidence="9" type="ORF">BDV98DRAFT_601746</name>
</gene>
<feature type="compositionally biased region" description="Basic and acidic residues" evidence="7">
    <location>
        <begin position="266"/>
        <end position="279"/>
    </location>
</feature>
<dbReference type="EMBL" id="ML178817">
    <property type="protein sequence ID" value="TFL05382.1"/>
    <property type="molecule type" value="Genomic_DNA"/>
</dbReference>
<evidence type="ECO:0000256" key="5">
    <source>
        <dbReference type="ARBA" id="ARBA00044801"/>
    </source>
</evidence>
<feature type="region of interest" description="Disordered" evidence="7">
    <location>
        <begin position="391"/>
        <end position="482"/>
    </location>
</feature>
<evidence type="ECO:0000256" key="3">
    <source>
        <dbReference type="ARBA" id="ARBA00023306"/>
    </source>
</evidence>
<evidence type="ECO:0000256" key="2">
    <source>
        <dbReference type="ARBA" id="ARBA00022618"/>
    </source>
</evidence>
<feature type="region of interest" description="Disordered" evidence="7">
    <location>
        <begin position="258"/>
        <end position="280"/>
    </location>
</feature>
<feature type="compositionally biased region" description="Pro residues" evidence="7">
    <location>
        <begin position="468"/>
        <end position="477"/>
    </location>
</feature>
<dbReference type="Proteomes" id="UP000305067">
    <property type="component" value="Unassembled WGS sequence"/>
</dbReference>
<dbReference type="PANTHER" id="PTHR13255">
    <property type="entry name" value="ATAXIN-10"/>
    <property type="match status" value="1"/>
</dbReference>
<feature type="domain" description="Ataxin-10" evidence="8">
    <location>
        <begin position="498"/>
        <end position="575"/>
    </location>
</feature>
<evidence type="ECO:0000256" key="1">
    <source>
        <dbReference type="ARBA" id="ARBA00008384"/>
    </source>
</evidence>
<dbReference type="Pfam" id="PF09759">
    <property type="entry name" value="Atx10homo_assoc"/>
    <property type="match status" value="1"/>
</dbReference>
<dbReference type="InterPro" id="IPR051374">
    <property type="entry name" value="Ataxin-10/CTR86_families"/>
</dbReference>
<sequence length="580" mass="63482">MAPLMSFSIQELSTLVPELASNPDLRQSLPDSSPDFWKAFCAVWNELVLQPDLGRIVLLARFTRNIVAGVPSNQQNAAEIVPVIQTLIHRYTSWISTQDDTTFPVTQALTQALSNIITANPSFTSSFWSETLKRAEKEDILIRLLGSPDAKTVLSSFVLILNCVHGSAERLSELTTSPMGVRICVCILDDMVDLHDAEEASDGAKAFDVGYAIISRMIEGACVPVLYEKLKSPGEIITPAQTTLLKLLDSALQSQMLLQKQQPSETPRDEKEESTRKEGLSSMLAQSFFRMSGYARNYLSGLDSSTSTLADLHLDVMLPKVCEALVLIAQCVVSICLEDNSDGEGDSVLRWRDFFDAARPVDGDETRMLESLIDLLRLLDIFLPRIVRGKPVSAHPQSAPPPSVSVQPNTPDSAQSTQQSAGAPPNTPLTPTLTPQLTTSSRTSLTSNSSIPVTPSSSLHDAELPDGPSQPPTPPTPMASATNANVQEEPGVIGFTYLKRDLVRLLGILVHQSKEAQDRARDAGGIQVVMNQCVIDERNPYLREHAIFTLSRLLEKNSENQAVVESMKPERTWDENGVLR</sequence>
<protein>
    <recommendedName>
        <fullName evidence="5">Ataxin-10 homolog</fullName>
    </recommendedName>
    <alternativeName>
        <fullName evidence="6">Copper transport protein 86</fullName>
    </alternativeName>
</protein>
<name>A0A5C3QTZ2_9AGAR</name>
<evidence type="ECO:0000313" key="10">
    <source>
        <dbReference type="Proteomes" id="UP000305067"/>
    </source>
</evidence>
<dbReference type="GO" id="GO:0051301">
    <property type="term" value="P:cell division"/>
    <property type="evidence" value="ECO:0007669"/>
    <property type="project" value="UniProtKB-KW"/>
</dbReference>
<feature type="compositionally biased region" description="Low complexity" evidence="7">
    <location>
        <begin position="429"/>
        <end position="458"/>
    </location>
</feature>
<evidence type="ECO:0000256" key="6">
    <source>
        <dbReference type="ARBA" id="ARBA00044805"/>
    </source>
</evidence>
<comment type="similarity">
    <text evidence="1">Belongs to the ataxin-10 family.</text>
</comment>
<keyword evidence="3" id="KW-0131">Cell cycle</keyword>
<dbReference type="GO" id="GO:0005829">
    <property type="term" value="C:cytosol"/>
    <property type="evidence" value="ECO:0007669"/>
    <property type="project" value="TreeGrafter"/>
</dbReference>
<comment type="function">
    <text evidence="4">May play a role in the regulation of cytokinesis.</text>
</comment>
<feature type="compositionally biased region" description="Polar residues" evidence="7">
    <location>
        <begin position="409"/>
        <end position="421"/>
    </location>
</feature>
<organism evidence="9 10">
    <name type="scientific">Pterulicium gracile</name>
    <dbReference type="NCBI Taxonomy" id="1884261"/>
    <lineage>
        <taxon>Eukaryota</taxon>
        <taxon>Fungi</taxon>
        <taxon>Dikarya</taxon>
        <taxon>Basidiomycota</taxon>
        <taxon>Agaricomycotina</taxon>
        <taxon>Agaricomycetes</taxon>
        <taxon>Agaricomycetidae</taxon>
        <taxon>Agaricales</taxon>
        <taxon>Pleurotineae</taxon>
        <taxon>Pterulaceae</taxon>
        <taxon>Pterulicium</taxon>
    </lineage>
</organism>
<dbReference type="PANTHER" id="PTHR13255:SF0">
    <property type="entry name" value="ATAXIN-10"/>
    <property type="match status" value="1"/>
</dbReference>
<dbReference type="InterPro" id="IPR011989">
    <property type="entry name" value="ARM-like"/>
</dbReference>
<proteinExistence type="inferred from homology"/>
<dbReference type="InterPro" id="IPR016024">
    <property type="entry name" value="ARM-type_fold"/>
</dbReference>